<dbReference type="InterPro" id="IPR036397">
    <property type="entry name" value="RNaseH_sf"/>
</dbReference>
<dbReference type="Proteomes" id="UP000325315">
    <property type="component" value="Unassembled WGS sequence"/>
</dbReference>
<gene>
    <name evidence="3" type="ORF">EPI10_024531</name>
</gene>
<evidence type="ECO:0000313" key="3">
    <source>
        <dbReference type="EMBL" id="KAA3474221.1"/>
    </source>
</evidence>
<evidence type="ECO:0000259" key="2">
    <source>
        <dbReference type="PROSITE" id="PS50994"/>
    </source>
</evidence>
<dbReference type="InterPro" id="IPR012337">
    <property type="entry name" value="RNaseH-like_sf"/>
</dbReference>
<dbReference type="InterPro" id="IPR001584">
    <property type="entry name" value="Integrase_cat-core"/>
</dbReference>
<dbReference type="Gene3D" id="3.30.420.10">
    <property type="entry name" value="Ribonuclease H-like superfamily/Ribonuclease H"/>
    <property type="match status" value="1"/>
</dbReference>
<organism evidence="3 4">
    <name type="scientific">Gossypium australe</name>
    <dbReference type="NCBI Taxonomy" id="47621"/>
    <lineage>
        <taxon>Eukaryota</taxon>
        <taxon>Viridiplantae</taxon>
        <taxon>Streptophyta</taxon>
        <taxon>Embryophyta</taxon>
        <taxon>Tracheophyta</taxon>
        <taxon>Spermatophyta</taxon>
        <taxon>Magnoliopsida</taxon>
        <taxon>eudicotyledons</taxon>
        <taxon>Gunneridae</taxon>
        <taxon>Pentapetalae</taxon>
        <taxon>rosids</taxon>
        <taxon>malvids</taxon>
        <taxon>Malvales</taxon>
        <taxon>Malvaceae</taxon>
        <taxon>Malvoideae</taxon>
        <taxon>Gossypium</taxon>
    </lineage>
</organism>
<reference evidence="4" key="1">
    <citation type="journal article" date="2019" name="Plant Biotechnol. J.">
        <title>Genome sequencing of the Australian wild diploid species Gossypium australe highlights disease resistance and delayed gland morphogenesis.</title>
        <authorList>
            <person name="Cai Y."/>
            <person name="Cai X."/>
            <person name="Wang Q."/>
            <person name="Wang P."/>
            <person name="Zhang Y."/>
            <person name="Cai C."/>
            <person name="Xu Y."/>
            <person name="Wang K."/>
            <person name="Zhou Z."/>
            <person name="Wang C."/>
            <person name="Geng S."/>
            <person name="Li B."/>
            <person name="Dong Q."/>
            <person name="Hou Y."/>
            <person name="Wang H."/>
            <person name="Ai P."/>
            <person name="Liu Z."/>
            <person name="Yi F."/>
            <person name="Sun M."/>
            <person name="An G."/>
            <person name="Cheng J."/>
            <person name="Zhang Y."/>
            <person name="Shi Q."/>
            <person name="Xie Y."/>
            <person name="Shi X."/>
            <person name="Chang Y."/>
            <person name="Huang F."/>
            <person name="Chen Y."/>
            <person name="Hong S."/>
            <person name="Mi L."/>
            <person name="Sun Q."/>
            <person name="Zhang L."/>
            <person name="Zhou B."/>
            <person name="Peng R."/>
            <person name="Zhang X."/>
            <person name="Liu F."/>
        </authorList>
    </citation>
    <scope>NUCLEOTIDE SEQUENCE [LARGE SCALE GENOMIC DNA]</scope>
    <source>
        <strain evidence="4">cv. PA1801</strain>
    </source>
</reference>
<proteinExistence type="predicted"/>
<feature type="chain" id="PRO_5022728483" evidence="1">
    <location>
        <begin position="25"/>
        <end position="110"/>
    </location>
</feature>
<dbReference type="GO" id="GO:0003676">
    <property type="term" value="F:nucleic acid binding"/>
    <property type="evidence" value="ECO:0007669"/>
    <property type="project" value="InterPro"/>
</dbReference>
<keyword evidence="1" id="KW-0732">Signal</keyword>
<keyword evidence="4" id="KW-1185">Reference proteome</keyword>
<dbReference type="GO" id="GO:0015074">
    <property type="term" value="P:DNA integration"/>
    <property type="evidence" value="ECO:0007669"/>
    <property type="project" value="InterPro"/>
</dbReference>
<evidence type="ECO:0000313" key="4">
    <source>
        <dbReference type="Proteomes" id="UP000325315"/>
    </source>
</evidence>
<evidence type="ECO:0000256" key="1">
    <source>
        <dbReference type="SAM" id="SignalP"/>
    </source>
</evidence>
<dbReference type="AlphaFoldDB" id="A0A5B6VXT0"/>
<accession>A0A5B6VXT0</accession>
<protein>
    <submittedName>
        <fullName evidence="3">Protein NYNRIN-like</fullName>
    </submittedName>
</protein>
<dbReference type="OrthoDB" id="1001372at2759"/>
<dbReference type="SUPFAM" id="SSF53098">
    <property type="entry name" value="Ribonuclease H-like"/>
    <property type="match status" value="1"/>
</dbReference>
<feature type="domain" description="Integrase catalytic" evidence="2">
    <location>
        <begin position="23"/>
        <end position="84"/>
    </location>
</feature>
<dbReference type="PROSITE" id="PS50994">
    <property type="entry name" value="INTEGRASE"/>
    <property type="match status" value="1"/>
</dbReference>
<name>A0A5B6VXT0_9ROSI</name>
<feature type="signal peptide" evidence="1">
    <location>
        <begin position="1"/>
        <end position="24"/>
    </location>
</feature>
<dbReference type="EMBL" id="SMMG02000005">
    <property type="protein sequence ID" value="KAA3474221.1"/>
    <property type="molecule type" value="Genomic_DNA"/>
</dbReference>
<comment type="caution">
    <text evidence="3">The sequence shown here is derived from an EMBL/GenBank/DDBJ whole genome shotgun (WGS) entry which is preliminary data.</text>
</comment>
<sequence length="110" mass="12477">MGPFPPSWGNLLIISPSGLRLLLCQRMMANRFGTLYALNSDEGSHFDCKLVSNALKMYGVKHKIATSYHPQTNGRTEVVNPTWKYWSYRSDEALWAYSIAFKTPLGMSPF</sequence>